<dbReference type="EMBL" id="JBEZVE010000010">
    <property type="protein sequence ID" value="MEU3782969.1"/>
    <property type="molecule type" value="Genomic_DNA"/>
</dbReference>
<keyword evidence="3" id="KW-0804">Transcription</keyword>
<evidence type="ECO:0000256" key="4">
    <source>
        <dbReference type="PROSITE-ProRule" id="PRU00335"/>
    </source>
</evidence>
<gene>
    <name evidence="6" type="ORF">AB0E89_20855</name>
</gene>
<dbReference type="Pfam" id="PF16859">
    <property type="entry name" value="TetR_C_11"/>
    <property type="match status" value="1"/>
</dbReference>
<evidence type="ECO:0000313" key="7">
    <source>
        <dbReference type="Proteomes" id="UP001550739"/>
    </source>
</evidence>
<dbReference type="SUPFAM" id="SSF46689">
    <property type="entry name" value="Homeodomain-like"/>
    <property type="match status" value="1"/>
</dbReference>
<dbReference type="PANTHER" id="PTHR30055:SF225">
    <property type="entry name" value="TRANSCRIPTIONAL REGULATORY PROTEIN-RELATED"/>
    <property type="match status" value="1"/>
</dbReference>
<dbReference type="InterPro" id="IPR050109">
    <property type="entry name" value="HTH-type_TetR-like_transc_reg"/>
</dbReference>
<feature type="DNA-binding region" description="H-T-H motif" evidence="4">
    <location>
        <begin position="22"/>
        <end position="41"/>
    </location>
</feature>
<dbReference type="RefSeq" id="WP_334581046.1">
    <property type="nucleotide sequence ID" value="NZ_JBEZVE010000010.1"/>
</dbReference>
<accession>A0ABV2ZK80</accession>
<comment type="caution">
    <text evidence="6">The sequence shown here is derived from an EMBL/GenBank/DDBJ whole genome shotgun (WGS) entry which is preliminary data.</text>
</comment>
<dbReference type="InterPro" id="IPR009057">
    <property type="entry name" value="Homeodomain-like_sf"/>
</dbReference>
<evidence type="ECO:0000256" key="1">
    <source>
        <dbReference type="ARBA" id="ARBA00023015"/>
    </source>
</evidence>
<name>A0ABV2ZK80_9ACTN</name>
<dbReference type="InterPro" id="IPR011075">
    <property type="entry name" value="TetR_C"/>
</dbReference>
<dbReference type="Gene3D" id="1.10.10.60">
    <property type="entry name" value="Homeodomain-like"/>
    <property type="match status" value="1"/>
</dbReference>
<keyword evidence="7" id="KW-1185">Reference proteome</keyword>
<sequence length="189" mass="20974">METALLEAVWHELVAVGYEKLTYEAVADRAGTSRPVLYRRWPSKRELVLAALAHQAPPLPDGPPDTGDLRGDVLALLRLVVARTRELAPVREVLAAEEGRTTELSAYVASRNQGPGHDWMRTVLERAARRGEIDPVESLPDRLVTLPVVLVVHDLFMARRTPADDELEEIVDRLFLPLIGHGSNRPTGQ</sequence>
<proteinExistence type="predicted"/>
<evidence type="ECO:0000259" key="5">
    <source>
        <dbReference type="PROSITE" id="PS50977"/>
    </source>
</evidence>
<dbReference type="Pfam" id="PF00440">
    <property type="entry name" value="TetR_N"/>
    <property type="match status" value="1"/>
</dbReference>
<evidence type="ECO:0000256" key="2">
    <source>
        <dbReference type="ARBA" id="ARBA00023125"/>
    </source>
</evidence>
<keyword evidence="2 4" id="KW-0238">DNA-binding</keyword>
<dbReference type="SUPFAM" id="SSF48498">
    <property type="entry name" value="Tetracyclin repressor-like, C-terminal domain"/>
    <property type="match status" value="1"/>
</dbReference>
<dbReference type="Proteomes" id="UP001550739">
    <property type="component" value="Unassembled WGS sequence"/>
</dbReference>
<keyword evidence="1" id="KW-0805">Transcription regulation</keyword>
<dbReference type="InterPro" id="IPR036271">
    <property type="entry name" value="Tet_transcr_reg_TetR-rel_C_sf"/>
</dbReference>
<dbReference type="PROSITE" id="PS50977">
    <property type="entry name" value="HTH_TETR_2"/>
    <property type="match status" value="1"/>
</dbReference>
<dbReference type="Gene3D" id="1.10.357.10">
    <property type="entry name" value="Tetracycline Repressor, domain 2"/>
    <property type="match status" value="1"/>
</dbReference>
<organism evidence="6 7">
    <name type="scientific">Streptomyces sp. 900129855</name>
    <dbReference type="NCBI Taxonomy" id="3155129"/>
    <lineage>
        <taxon>Bacteria</taxon>
        <taxon>Bacillati</taxon>
        <taxon>Actinomycetota</taxon>
        <taxon>Actinomycetes</taxon>
        <taxon>Kitasatosporales</taxon>
        <taxon>Streptomycetaceae</taxon>
        <taxon>Streptomyces</taxon>
    </lineage>
</organism>
<dbReference type="PANTHER" id="PTHR30055">
    <property type="entry name" value="HTH-TYPE TRANSCRIPTIONAL REGULATOR RUTR"/>
    <property type="match status" value="1"/>
</dbReference>
<evidence type="ECO:0000313" key="6">
    <source>
        <dbReference type="EMBL" id="MEU3782969.1"/>
    </source>
</evidence>
<protein>
    <submittedName>
        <fullName evidence="6">TetR/AcrR family transcriptional regulator</fullName>
    </submittedName>
</protein>
<reference evidence="6 7" key="1">
    <citation type="submission" date="2024-06" db="EMBL/GenBank/DDBJ databases">
        <title>The Natural Products Discovery Center: Release of the First 8490 Sequenced Strains for Exploring Actinobacteria Biosynthetic Diversity.</title>
        <authorList>
            <person name="Kalkreuter E."/>
            <person name="Kautsar S.A."/>
            <person name="Yang D."/>
            <person name="Bader C.D."/>
            <person name="Teijaro C.N."/>
            <person name="Fluegel L."/>
            <person name="Davis C.M."/>
            <person name="Simpson J.R."/>
            <person name="Lauterbach L."/>
            <person name="Steele A.D."/>
            <person name="Gui C."/>
            <person name="Meng S."/>
            <person name="Li G."/>
            <person name="Viehrig K."/>
            <person name="Ye F."/>
            <person name="Su P."/>
            <person name="Kiefer A.F."/>
            <person name="Nichols A."/>
            <person name="Cepeda A.J."/>
            <person name="Yan W."/>
            <person name="Fan B."/>
            <person name="Jiang Y."/>
            <person name="Adhikari A."/>
            <person name="Zheng C.-J."/>
            <person name="Schuster L."/>
            <person name="Cowan T.M."/>
            <person name="Smanski M.J."/>
            <person name="Chevrette M.G."/>
            <person name="De Carvalho L.P.S."/>
            <person name="Shen B."/>
        </authorList>
    </citation>
    <scope>NUCLEOTIDE SEQUENCE [LARGE SCALE GENOMIC DNA]</scope>
    <source>
        <strain evidence="6 7">NPDC033843</strain>
    </source>
</reference>
<feature type="domain" description="HTH tetR-type" evidence="5">
    <location>
        <begin position="1"/>
        <end position="59"/>
    </location>
</feature>
<evidence type="ECO:0000256" key="3">
    <source>
        <dbReference type="ARBA" id="ARBA00023163"/>
    </source>
</evidence>
<dbReference type="InterPro" id="IPR001647">
    <property type="entry name" value="HTH_TetR"/>
</dbReference>